<reference evidence="2 3" key="1">
    <citation type="submission" date="2018-11" db="EMBL/GenBank/DDBJ databases">
        <title>The Potential of Streptomyces as Biocontrol Agents against the Tomato grey mould, Botrytis cinerea (Gray mold) Frontiers in Microbiology.</title>
        <authorList>
            <person name="Li D."/>
        </authorList>
    </citation>
    <scope>NUCLEOTIDE SEQUENCE [LARGE SCALE GENOMIC DNA]</scope>
    <source>
        <strain evidence="2 3">NEAU-LD23</strain>
    </source>
</reference>
<sequence length="367" mass="39866">MYNSGGVYQITKIEDASPKFFRLFEVSAETGEEYSRRVKKDGLVARVPEADRRRLGHDAPVTLYRAQVYAPHGRIWITVSHGATVEAAVSGRTRLNGFSYFASVLLDRHGLGGTFDARAASVRAMAEGETLTAADGHRFRILPPEPTTLKTAATPAAGDDEAAESESETVNTFPVATAAVYVPEEGEEHRDIVVVLSEPGTDNMVKVHSVKHKKPIRVPLAGLRPLPELPPKAEGELTDWWTVTDAEGVELARVQAVDDPGARDVAMRDAKVVAACRRDKGFAVRCLRTSELSVPFGQLRGLPRIAPAEPRVTATGEHTRKSLPTRLRESGAPGGTVHSKKAGALRWRLPDGEELTLAEAAKRFLND</sequence>
<dbReference type="EMBL" id="RIBZ01000190">
    <property type="protein sequence ID" value="RNG26436.1"/>
    <property type="molecule type" value="Genomic_DNA"/>
</dbReference>
<protein>
    <submittedName>
        <fullName evidence="2">Uncharacterized protein</fullName>
    </submittedName>
</protein>
<comment type="caution">
    <text evidence="2">The sequence shown here is derived from an EMBL/GenBank/DDBJ whole genome shotgun (WGS) entry which is preliminary data.</text>
</comment>
<feature type="region of interest" description="Disordered" evidence="1">
    <location>
        <begin position="148"/>
        <end position="170"/>
    </location>
</feature>
<evidence type="ECO:0000313" key="3">
    <source>
        <dbReference type="Proteomes" id="UP000275401"/>
    </source>
</evidence>
<feature type="region of interest" description="Disordered" evidence="1">
    <location>
        <begin position="310"/>
        <end position="339"/>
    </location>
</feature>
<evidence type="ECO:0000256" key="1">
    <source>
        <dbReference type="SAM" id="MobiDB-lite"/>
    </source>
</evidence>
<dbReference type="AlphaFoldDB" id="A0A3M8W8Q9"/>
<feature type="compositionally biased region" description="Acidic residues" evidence="1">
    <location>
        <begin position="158"/>
        <end position="167"/>
    </location>
</feature>
<feature type="compositionally biased region" description="Low complexity" evidence="1">
    <location>
        <begin position="148"/>
        <end position="157"/>
    </location>
</feature>
<gene>
    <name evidence="2" type="ORF">EEJ42_14920</name>
</gene>
<name>A0A3M8W8Q9_9ACTN</name>
<accession>A0A3M8W8Q9</accession>
<evidence type="ECO:0000313" key="2">
    <source>
        <dbReference type="EMBL" id="RNG26436.1"/>
    </source>
</evidence>
<proteinExistence type="predicted"/>
<dbReference type="Proteomes" id="UP000275401">
    <property type="component" value="Unassembled WGS sequence"/>
</dbReference>
<organism evidence="2 3">
    <name type="scientific">Streptomyces botrytidirepellens</name>
    <dbReference type="NCBI Taxonomy" id="2486417"/>
    <lineage>
        <taxon>Bacteria</taxon>
        <taxon>Bacillati</taxon>
        <taxon>Actinomycetota</taxon>
        <taxon>Actinomycetes</taxon>
        <taxon>Kitasatosporales</taxon>
        <taxon>Streptomycetaceae</taxon>
        <taxon>Streptomyces</taxon>
    </lineage>
</organism>
<keyword evidence="3" id="KW-1185">Reference proteome</keyword>